<gene>
    <name evidence="1" type="ORF">Goshw_006047</name>
</gene>
<reference evidence="1 2" key="1">
    <citation type="journal article" date="2019" name="Genome Biol. Evol.">
        <title>Insights into the evolution of the New World diploid cottons (Gossypium, subgenus Houzingenia) based on genome sequencing.</title>
        <authorList>
            <person name="Grover C.E."/>
            <person name="Arick M.A. 2nd"/>
            <person name="Thrash A."/>
            <person name="Conover J.L."/>
            <person name="Sanders W.S."/>
            <person name="Peterson D.G."/>
            <person name="Frelichowski J.E."/>
            <person name="Scheffler J.A."/>
            <person name="Scheffler B.E."/>
            <person name="Wendel J.F."/>
        </authorList>
    </citation>
    <scope>NUCLEOTIDE SEQUENCE [LARGE SCALE GENOMIC DNA]</scope>
    <source>
        <strain evidence="1">1</strain>
        <tissue evidence="1">Leaf</tissue>
    </source>
</reference>
<organism evidence="1 2">
    <name type="scientific">Gossypium schwendimanii</name>
    <name type="common">Cotton</name>
    <dbReference type="NCBI Taxonomy" id="34291"/>
    <lineage>
        <taxon>Eukaryota</taxon>
        <taxon>Viridiplantae</taxon>
        <taxon>Streptophyta</taxon>
        <taxon>Embryophyta</taxon>
        <taxon>Tracheophyta</taxon>
        <taxon>Spermatophyta</taxon>
        <taxon>Magnoliopsida</taxon>
        <taxon>eudicotyledons</taxon>
        <taxon>Gunneridae</taxon>
        <taxon>Pentapetalae</taxon>
        <taxon>rosids</taxon>
        <taxon>malvids</taxon>
        <taxon>Malvales</taxon>
        <taxon>Malvaceae</taxon>
        <taxon>Malvoideae</taxon>
        <taxon>Gossypium</taxon>
    </lineage>
</organism>
<evidence type="ECO:0000313" key="1">
    <source>
        <dbReference type="EMBL" id="MBA0857000.1"/>
    </source>
</evidence>
<dbReference type="Proteomes" id="UP000593576">
    <property type="component" value="Unassembled WGS sequence"/>
</dbReference>
<dbReference type="OrthoDB" id="999305at2759"/>
<evidence type="ECO:0008006" key="3">
    <source>
        <dbReference type="Google" id="ProtNLM"/>
    </source>
</evidence>
<proteinExistence type="predicted"/>
<evidence type="ECO:0000313" key="2">
    <source>
        <dbReference type="Proteomes" id="UP000593576"/>
    </source>
</evidence>
<comment type="caution">
    <text evidence="1">The sequence shown here is derived from an EMBL/GenBank/DDBJ whole genome shotgun (WGS) entry which is preliminary data.</text>
</comment>
<sequence>MEIGWRTNYRVGNYCMWLGIRCNDGSVVEIDLSGHVLKLASMQTKLSQPCKLQLKLMLLFCYFQVNVLLLS</sequence>
<name>A0A7J9LE62_GOSSC</name>
<protein>
    <recommendedName>
        <fullName evidence="3">Leucine-rich repeat-containing N-terminal plant-type domain-containing protein</fullName>
    </recommendedName>
</protein>
<accession>A0A7J9LE62</accession>
<keyword evidence="2" id="KW-1185">Reference proteome</keyword>
<dbReference type="EMBL" id="JABFAF010000006">
    <property type="protein sequence ID" value="MBA0857000.1"/>
    <property type="molecule type" value="Genomic_DNA"/>
</dbReference>
<dbReference type="AlphaFoldDB" id="A0A7J9LE62"/>